<accession>A0A4Y2FTQ7</accession>
<dbReference type="AlphaFoldDB" id="A0A4Y2FTQ7"/>
<evidence type="ECO:0000313" key="1">
    <source>
        <dbReference type="EMBL" id="GBM44643.1"/>
    </source>
</evidence>
<proteinExistence type="predicted"/>
<evidence type="ECO:0000313" key="2">
    <source>
        <dbReference type="Proteomes" id="UP000499080"/>
    </source>
</evidence>
<reference evidence="1 2" key="1">
    <citation type="journal article" date="2019" name="Sci. Rep.">
        <title>Orb-weaving spider Araneus ventricosus genome elucidates the spidroin gene catalogue.</title>
        <authorList>
            <person name="Kono N."/>
            <person name="Nakamura H."/>
            <person name="Ohtoshi R."/>
            <person name="Moran D.A.P."/>
            <person name="Shinohara A."/>
            <person name="Yoshida Y."/>
            <person name="Fujiwara M."/>
            <person name="Mori M."/>
            <person name="Tomita M."/>
            <person name="Arakawa K."/>
        </authorList>
    </citation>
    <scope>NUCLEOTIDE SEQUENCE [LARGE SCALE GENOMIC DNA]</scope>
</reference>
<gene>
    <name evidence="1" type="ORF">AVEN_37126_1</name>
</gene>
<protein>
    <submittedName>
        <fullName evidence="1">Uncharacterized protein</fullName>
    </submittedName>
</protein>
<name>A0A4Y2FTQ7_ARAVE</name>
<comment type="caution">
    <text evidence="1">The sequence shown here is derived from an EMBL/GenBank/DDBJ whole genome shotgun (WGS) entry which is preliminary data.</text>
</comment>
<dbReference type="Proteomes" id="UP000499080">
    <property type="component" value="Unassembled WGS sequence"/>
</dbReference>
<dbReference type="EMBL" id="BGPR01001071">
    <property type="protein sequence ID" value="GBM44643.1"/>
    <property type="molecule type" value="Genomic_DNA"/>
</dbReference>
<organism evidence="1 2">
    <name type="scientific">Araneus ventricosus</name>
    <name type="common">Orbweaver spider</name>
    <name type="synonym">Epeira ventricosa</name>
    <dbReference type="NCBI Taxonomy" id="182803"/>
    <lineage>
        <taxon>Eukaryota</taxon>
        <taxon>Metazoa</taxon>
        <taxon>Ecdysozoa</taxon>
        <taxon>Arthropoda</taxon>
        <taxon>Chelicerata</taxon>
        <taxon>Arachnida</taxon>
        <taxon>Araneae</taxon>
        <taxon>Araneomorphae</taxon>
        <taxon>Entelegynae</taxon>
        <taxon>Araneoidea</taxon>
        <taxon>Araneidae</taxon>
        <taxon>Araneus</taxon>
    </lineage>
</organism>
<dbReference type="OrthoDB" id="6465164at2759"/>
<sequence>MIHITILHSTCFNKSTSLVNVTTLLMDHTLHPVHNILPLSKPMEVLKYKVYLGGVPTLKDNISRPVLSIPGNTLRSAVENVVYRMQCVVHTGWPSFLPFKFP</sequence>
<keyword evidence="2" id="KW-1185">Reference proteome</keyword>